<name>A0A0V0SNX1_9BILA</name>
<proteinExistence type="predicted"/>
<keyword evidence="2" id="KW-1185">Reference proteome</keyword>
<protein>
    <submittedName>
        <fullName evidence="1">Uncharacterized protein</fullName>
    </submittedName>
</protein>
<comment type="caution">
    <text evidence="1">The sequence shown here is derived from an EMBL/GenBank/DDBJ whole genome shotgun (WGS) entry which is preliminary data.</text>
</comment>
<dbReference type="EMBL" id="JYDL01000001">
    <property type="protein sequence ID" value="KRX28246.1"/>
    <property type="molecule type" value="Genomic_DNA"/>
</dbReference>
<accession>A0A0V0SNX1</accession>
<evidence type="ECO:0000313" key="1">
    <source>
        <dbReference type="EMBL" id="KRX28246.1"/>
    </source>
</evidence>
<dbReference type="AlphaFoldDB" id="A0A0V0SNX1"/>
<reference evidence="1 2" key="1">
    <citation type="submission" date="2015-01" db="EMBL/GenBank/DDBJ databases">
        <title>Evolution of Trichinella species and genotypes.</title>
        <authorList>
            <person name="Korhonen P.K."/>
            <person name="Edoardo P."/>
            <person name="Giuseppe L.R."/>
            <person name="Gasser R.B."/>
        </authorList>
    </citation>
    <scope>NUCLEOTIDE SEQUENCE [LARGE SCALE GENOMIC DNA]</scope>
    <source>
        <strain evidence="1">ISS37</strain>
    </source>
</reference>
<gene>
    <name evidence="1" type="ORF">T07_4945</name>
</gene>
<evidence type="ECO:0000313" key="2">
    <source>
        <dbReference type="Proteomes" id="UP000054630"/>
    </source>
</evidence>
<dbReference type="Proteomes" id="UP000054630">
    <property type="component" value="Unassembled WGS sequence"/>
</dbReference>
<sequence length="69" mass="8284">MQQPTEKCRKFLISIDHLFLFYFENVLFYNNYNNNLQPVCEQICQLVYTFVKLLNLPGKIVIKEYNSCV</sequence>
<organism evidence="1 2">
    <name type="scientific">Trichinella nelsoni</name>
    <dbReference type="NCBI Taxonomy" id="6336"/>
    <lineage>
        <taxon>Eukaryota</taxon>
        <taxon>Metazoa</taxon>
        <taxon>Ecdysozoa</taxon>
        <taxon>Nematoda</taxon>
        <taxon>Enoplea</taxon>
        <taxon>Dorylaimia</taxon>
        <taxon>Trichinellida</taxon>
        <taxon>Trichinellidae</taxon>
        <taxon>Trichinella</taxon>
    </lineage>
</organism>